<evidence type="ECO:0000259" key="6">
    <source>
        <dbReference type="Pfam" id="PF01676"/>
    </source>
</evidence>
<dbReference type="NCBIfam" id="TIGR01696">
    <property type="entry name" value="deoB"/>
    <property type="match status" value="1"/>
</dbReference>
<dbReference type="CDD" id="cd16009">
    <property type="entry name" value="PPM"/>
    <property type="match status" value="1"/>
</dbReference>
<evidence type="ECO:0000256" key="3">
    <source>
        <dbReference type="ARBA" id="ARBA00023211"/>
    </source>
</evidence>
<evidence type="ECO:0000256" key="2">
    <source>
        <dbReference type="ARBA" id="ARBA00022723"/>
    </source>
</evidence>
<dbReference type="EC" id="5.4.2.7" evidence="4 5"/>
<dbReference type="SUPFAM" id="SSF143856">
    <property type="entry name" value="DeoB insert domain-like"/>
    <property type="match status" value="1"/>
</dbReference>
<dbReference type="PANTHER" id="PTHR21110:SF0">
    <property type="entry name" value="PHOSPHOPENTOMUTASE"/>
    <property type="match status" value="1"/>
</dbReference>
<accession>A0ABU0HIE9</accession>
<dbReference type="GO" id="GO:0008973">
    <property type="term" value="F:phosphopentomutase activity"/>
    <property type="evidence" value="ECO:0007669"/>
    <property type="project" value="UniProtKB-EC"/>
</dbReference>
<evidence type="ECO:0000256" key="1">
    <source>
        <dbReference type="ARBA" id="ARBA00010373"/>
    </source>
</evidence>
<comment type="catalytic activity">
    <reaction evidence="4">
        <text>2-deoxy-alpha-D-ribose 1-phosphate = 2-deoxy-D-ribose 5-phosphate</text>
        <dbReference type="Rhea" id="RHEA:27658"/>
        <dbReference type="ChEBI" id="CHEBI:57259"/>
        <dbReference type="ChEBI" id="CHEBI:62877"/>
        <dbReference type="EC" id="5.4.2.7"/>
    </reaction>
</comment>
<keyword evidence="3 4" id="KW-0464">Manganese</keyword>
<keyword evidence="2 4" id="KW-0479">Metal-binding</keyword>
<dbReference type="RefSeq" id="WP_238249630.1">
    <property type="nucleotide sequence ID" value="NZ_BPQX01000033.1"/>
</dbReference>
<sequence length="406" mass="41871">MARALLIVLDSVGIGGAPDAAAYGDAGSDTLGHIAAACTDGWGDRAGLRSGPLRLPHLTALGLGLAAAGATGAVPPGLAFSGQPDALYGSAIETAAGKDTPSGHWEIAGLALPDPWGTFPDTHPAFPPALSDALITQGGLPGILGDCHASGISIIDAFGDEHVRTGKPICYTSADSVFQIAAHEESFGLERLYDVCRTARTLCDPYRVCRVIARPFVGSAEGGFRRTAHRKDFAVTPPGPTLLDRAETAGRAVVSVGKIGDIFAHRATGREVKPGNNGACLDAGLDALRVLPDGGLIFVNLVDFDTEHGHRRDVPGYAAELEAFDARVPAIRAALQPGDVAIITADHGNDPTWAGTDHTREQVPVLAFGPGLVPGPIGRRDSFSDIAASLARHLGLPPVGTGKPFL</sequence>
<comment type="pathway">
    <text evidence="4">Carbohydrate degradation; 2-deoxy-D-ribose 1-phosphate degradation; D-glyceraldehyde 3-phosphate and acetaldehyde from 2-deoxy-alpha-D-ribose 1-phosphate: step 1/2.</text>
</comment>
<evidence type="ECO:0000313" key="8">
    <source>
        <dbReference type="Proteomes" id="UP001236369"/>
    </source>
</evidence>
<feature type="binding site" evidence="4">
    <location>
        <position position="347"/>
    </location>
    <ligand>
        <name>Mn(2+)</name>
        <dbReference type="ChEBI" id="CHEBI:29035"/>
        <label>1</label>
    </ligand>
</feature>
<dbReference type="InterPro" id="IPR006124">
    <property type="entry name" value="Metalloenzyme"/>
</dbReference>
<comment type="function">
    <text evidence="4">Isomerase that catalyzes the conversion of deoxy-ribose 1-phosphate (dRib-1-P) and ribose 1-phosphate (Rib-1-P) to deoxy-ribose 5-phosphate (dRib-5-P) and ribose 5-phosphate (Rib-5-P), respectively.</text>
</comment>
<dbReference type="NCBIfam" id="NF003766">
    <property type="entry name" value="PRK05362.1"/>
    <property type="match status" value="1"/>
</dbReference>
<evidence type="ECO:0000313" key="7">
    <source>
        <dbReference type="EMBL" id="MDQ0442101.1"/>
    </source>
</evidence>
<name>A0ABU0HIE9_9HYPH</name>
<dbReference type="Pfam" id="PF01676">
    <property type="entry name" value="Metalloenzyme"/>
    <property type="match status" value="1"/>
</dbReference>
<protein>
    <recommendedName>
        <fullName evidence="4 5">Phosphopentomutase</fullName>
        <ecNumber evidence="4 5">5.4.2.7</ecNumber>
    </recommendedName>
    <alternativeName>
        <fullName evidence="4">Phosphodeoxyribomutase</fullName>
    </alternativeName>
</protein>
<keyword evidence="4" id="KW-0963">Cytoplasm</keyword>
<comment type="subcellular location">
    <subcellularLocation>
        <location evidence="4">Cytoplasm</location>
    </subcellularLocation>
</comment>
<feature type="binding site" evidence="4">
    <location>
        <position position="10"/>
    </location>
    <ligand>
        <name>Mn(2+)</name>
        <dbReference type="ChEBI" id="CHEBI:29035"/>
        <label>1</label>
    </ligand>
</feature>
<feature type="domain" description="Metalloenzyme" evidence="6">
    <location>
        <begin position="3"/>
        <end position="397"/>
    </location>
</feature>
<comment type="caution">
    <text evidence="7">The sequence shown here is derived from an EMBL/GenBank/DDBJ whole genome shotgun (WGS) entry which is preliminary data.</text>
</comment>
<comment type="cofactor">
    <cofactor evidence="4">
        <name>Mn(2+)</name>
        <dbReference type="ChEBI" id="CHEBI:29035"/>
    </cofactor>
    <text evidence="4">Binds 2 manganese ions.</text>
</comment>
<feature type="binding site" evidence="4">
    <location>
        <position position="346"/>
    </location>
    <ligand>
        <name>Mn(2+)</name>
        <dbReference type="ChEBI" id="CHEBI:29035"/>
        <label>1</label>
    </ligand>
</feature>
<dbReference type="SUPFAM" id="SSF53649">
    <property type="entry name" value="Alkaline phosphatase-like"/>
    <property type="match status" value="1"/>
</dbReference>
<keyword evidence="8" id="KW-1185">Reference proteome</keyword>
<dbReference type="InterPro" id="IPR017850">
    <property type="entry name" value="Alkaline_phosphatase_core_sf"/>
</dbReference>
<feature type="binding site" evidence="4">
    <location>
        <position position="358"/>
    </location>
    <ligand>
        <name>Mn(2+)</name>
        <dbReference type="ChEBI" id="CHEBI:29035"/>
        <label>2</label>
    </ligand>
</feature>
<comment type="catalytic activity">
    <reaction evidence="4">
        <text>alpha-D-ribose 1-phosphate = D-ribose 5-phosphate</text>
        <dbReference type="Rhea" id="RHEA:18793"/>
        <dbReference type="ChEBI" id="CHEBI:57720"/>
        <dbReference type="ChEBI" id="CHEBI:78346"/>
        <dbReference type="EC" id="5.4.2.7"/>
    </reaction>
</comment>
<gene>
    <name evidence="4" type="primary">deoB</name>
    <name evidence="7" type="ORF">QO016_001584</name>
</gene>
<dbReference type="Proteomes" id="UP001236369">
    <property type="component" value="Unassembled WGS sequence"/>
</dbReference>
<dbReference type="HAMAP" id="MF_00740">
    <property type="entry name" value="Phosphopentomut"/>
    <property type="match status" value="1"/>
</dbReference>
<evidence type="ECO:0000256" key="4">
    <source>
        <dbReference type="HAMAP-Rule" id="MF_00740"/>
    </source>
</evidence>
<dbReference type="PIRSF" id="PIRSF001491">
    <property type="entry name" value="Ppentomutase"/>
    <property type="match status" value="1"/>
</dbReference>
<proteinExistence type="inferred from homology"/>
<organism evidence="7 8">
    <name type="scientific">Methylobacterium persicinum</name>
    <dbReference type="NCBI Taxonomy" id="374426"/>
    <lineage>
        <taxon>Bacteria</taxon>
        <taxon>Pseudomonadati</taxon>
        <taxon>Pseudomonadota</taxon>
        <taxon>Alphaproteobacteria</taxon>
        <taxon>Hyphomicrobiales</taxon>
        <taxon>Methylobacteriaceae</taxon>
        <taxon>Methylobacterium</taxon>
    </lineage>
</organism>
<dbReference type="EMBL" id="JAUSVV010000002">
    <property type="protein sequence ID" value="MDQ0442101.1"/>
    <property type="molecule type" value="Genomic_DNA"/>
</dbReference>
<dbReference type="InterPro" id="IPR010045">
    <property type="entry name" value="DeoB"/>
</dbReference>
<dbReference type="Gene3D" id="3.40.720.10">
    <property type="entry name" value="Alkaline Phosphatase, subunit A"/>
    <property type="match status" value="1"/>
</dbReference>
<dbReference type="Gene3D" id="3.30.70.1250">
    <property type="entry name" value="Phosphopentomutase"/>
    <property type="match status" value="1"/>
</dbReference>
<keyword evidence="4 7" id="KW-0413">Isomerase</keyword>
<comment type="similarity">
    <text evidence="1 4">Belongs to the phosphopentomutase family.</text>
</comment>
<dbReference type="PANTHER" id="PTHR21110">
    <property type="entry name" value="PHOSPHOPENTOMUTASE"/>
    <property type="match status" value="1"/>
</dbReference>
<reference evidence="7 8" key="1">
    <citation type="submission" date="2023-07" db="EMBL/GenBank/DDBJ databases">
        <title>Genomic Encyclopedia of Type Strains, Phase IV (KMG-IV): sequencing the most valuable type-strain genomes for metagenomic binning, comparative biology and taxonomic classification.</title>
        <authorList>
            <person name="Goeker M."/>
        </authorList>
    </citation>
    <scope>NUCLEOTIDE SEQUENCE [LARGE SCALE GENOMIC DNA]</scope>
    <source>
        <strain evidence="7 8">DSM 19562</strain>
    </source>
</reference>
<evidence type="ECO:0000256" key="5">
    <source>
        <dbReference type="NCBIfam" id="TIGR01696"/>
    </source>
</evidence>
<dbReference type="InterPro" id="IPR024052">
    <property type="entry name" value="Phosphopentomutase_DeoB_cap_sf"/>
</dbReference>
<feature type="binding site" evidence="4">
    <location>
        <position position="310"/>
    </location>
    <ligand>
        <name>Mn(2+)</name>
        <dbReference type="ChEBI" id="CHEBI:29035"/>
        <label>2</label>
    </ligand>
</feature>
<feature type="binding site" evidence="4">
    <location>
        <position position="305"/>
    </location>
    <ligand>
        <name>Mn(2+)</name>
        <dbReference type="ChEBI" id="CHEBI:29035"/>
        <label>2</label>
    </ligand>
</feature>